<dbReference type="EMBL" id="CAJFDI010000004">
    <property type="protein sequence ID" value="CAD5227105.1"/>
    <property type="molecule type" value="Genomic_DNA"/>
</dbReference>
<protein>
    <submittedName>
        <fullName evidence="3">(pine wood nematode) hypothetical protein</fullName>
    </submittedName>
</protein>
<dbReference type="Proteomes" id="UP000582659">
    <property type="component" value="Unassembled WGS sequence"/>
</dbReference>
<keyword evidence="1" id="KW-1133">Transmembrane helix</keyword>
<feature type="chain" id="PRO_5035412484" evidence="2">
    <location>
        <begin position="20"/>
        <end position="616"/>
    </location>
</feature>
<dbReference type="PANTHER" id="PTHR21523">
    <property type="match status" value="1"/>
</dbReference>
<dbReference type="AlphaFoldDB" id="A0A7I8WV07"/>
<gene>
    <name evidence="3" type="ORF">BXYJ_LOCUS9650</name>
</gene>
<accession>A0A7I8WV07</accession>
<dbReference type="InterPro" id="IPR006954">
    <property type="entry name" value="Mlt-10-like"/>
</dbReference>
<proteinExistence type="predicted"/>
<dbReference type="OrthoDB" id="5917548at2759"/>
<evidence type="ECO:0000313" key="3">
    <source>
        <dbReference type="EMBL" id="CAD5227105.1"/>
    </source>
</evidence>
<dbReference type="EMBL" id="CAJFCV020000004">
    <property type="protein sequence ID" value="CAG9116926.1"/>
    <property type="molecule type" value="Genomic_DNA"/>
</dbReference>
<evidence type="ECO:0000256" key="1">
    <source>
        <dbReference type="SAM" id="Phobius"/>
    </source>
</evidence>
<feature type="transmembrane region" description="Helical" evidence="1">
    <location>
        <begin position="508"/>
        <end position="529"/>
    </location>
</feature>
<keyword evidence="2" id="KW-0732">Signal</keyword>
<dbReference type="Proteomes" id="UP000659654">
    <property type="component" value="Unassembled WGS sequence"/>
</dbReference>
<keyword evidence="1" id="KW-0812">Transmembrane</keyword>
<evidence type="ECO:0000256" key="2">
    <source>
        <dbReference type="SAM" id="SignalP"/>
    </source>
</evidence>
<name>A0A7I8WV07_BURXY</name>
<dbReference type="PANTHER" id="PTHR21523:SF44">
    <property type="entry name" value="MLT-TEN (MLT-10) RELATED"/>
    <property type="match status" value="1"/>
</dbReference>
<keyword evidence="1" id="KW-0472">Membrane</keyword>
<reference evidence="3" key="1">
    <citation type="submission" date="2020-09" db="EMBL/GenBank/DDBJ databases">
        <authorList>
            <person name="Kikuchi T."/>
        </authorList>
    </citation>
    <scope>NUCLEOTIDE SEQUENCE</scope>
    <source>
        <strain evidence="3">Ka4C1</strain>
    </source>
</reference>
<dbReference type="Pfam" id="PF04870">
    <property type="entry name" value="Moulting_cycle"/>
    <property type="match status" value="1"/>
</dbReference>
<organism evidence="3 4">
    <name type="scientific">Bursaphelenchus xylophilus</name>
    <name type="common">Pinewood nematode worm</name>
    <name type="synonym">Aphelenchoides xylophilus</name>
    <dbReference type="NCBI Taxonomy" id="6326"/>
    <lineage>
        <taxon>Eukaryota</taxon>
        <taxon>Metazoa</taxon>
        <taxon>Ecdysozoa</taxon>
        <taxon>Nematoda</taxon>
        <taxon>Chromadorea</taxon>
        <taxon>Rhabditida</taxon>
        <taxon>Tylenchina</taxon>
        <taxon>Tylenchomorpha</taxon>
        <taxon>Aphelenchoidea</taxon>
        <taxon>Aphelenchoididae</taxon>
        <taxon>Bursaphelenchus</taxon>
    </lineage>
</organism>
<feature type="signal peptide" evidence="2">
    <location>
        <begin position="1"/>
        <end position="19"/>
    </location>
</feature>
<evidence type="ECO:0000313" key="4">
    <source>
        <dbReference type="Proteomes" id="UP000659654"/>
    </source>
</evidence>
<keyword evidence="4" id="KW-1185">Reference proteome</keyword>
<comment type="caution">
    <text evidence="3">The sequence shown here is derived from an EMBL/GenBank/DDBJ whole genome shotgun (WGS) entry which is preliminary data.</text>
</comment>
<sequence>MRSTSLFFFSIIIYPVILAKTDEEHLKKYDKVRITEKNYEKIKTIHVNWYITSIKAIMGQLGKQLYKELDRDAQQNLARCLNRIDDRKDLEQSAKCLIRAKKQLLSTKLQGVNSKEPDLKTSFITSNIKMPYFGSPEAITAPNLRENDDRIQRVPKSKGLKEMKDRSPVTRIANLISSFASGNSTEDAEEKNRLIEWKQTYDRLLGLKKKFEDQERKPGASVYNMRMYDLVLDKKTPSVSPKESRTPQGLLQMAMSLFNQIGGEDKKSVRESMNLNVLSPRFAPVMPDKAGATNMGMSPSFLSFYEDDGNKNNIASIPKLLRMAGMEKTDRDVMLGALMKASGVNNIVDEAMGFLENINFLSMKDEVVDATEKIAEIYEELESSFNEKQNKHLEDHGFTFLEDNQLDQLYSRDELDFPKEAVNFSNYKNTSTAQKMEALWLTIEKIAFNNITDPPSPDAHFRFNRHKRSLEVPSVLAPVVLAPYMFAPALGLTVLGPVVLSPSVFSPLILNAAVLSPYVLSPGVGMPFILSPYLLSPYVLSPLVMAPFILTPYVLSPNVLNPYVLSPLILSPLVLCPDVLSPQVLGGGVLSPSVASPAVLTESALMASVLSPSFLS</sequence>
<feature type="transmembrane region" description="Helical" evidence="1">
    <location>
        <begin position="475"/>
        <end position="496"/>
    </location>
</feature>
<feature type="transmembrane region" description="Helical" evidence="1">
    <location>
        <begin position="535"/>
        <end position="555"/>
    </location>
</feature>